<evidence type="ECO:0000313" key="2">
    <source>
        <dbReference type="Proteomes" id="UP001259832"/>
    </source>
</evidence>
<dbReference type="SUPFAM" id="SSF48403">
    <property type="entry name" value="Ankyrin repeat"/>
    <property type="match status" value="2"/>
</dbReference>
<name>A0AAD9GRG8_9STRA</name>
<dbReference type="Proteomes" id="UP001259832">
    <property type="component" value="Unassembled WGS sequence"/>
</dbReference>
<dbReference type="EMBL" id="JASMQC010000007">
    <property type="protein sequence ID" value="KAK1943472.1"/>
    <property type="molecule type" value="Genomic_DNA"/>
</dbReference>
<dbReference type="InterPro" id="IPR036770">
    <property type="entry name" value="Ankyrin_rpt-contain_sf"/>
</dbReference>
<keyword evidence="2" id="KW-1185">Reference proteome</keyword>
<evidence type="ECO:0000313" key="1">
    <source>
        <dbReference type="EMBL" id="KAK1943472.1"/>
    </source>
</evidence>
<gene>
    <name evidence="1" type="ORF">P3T76_004868</name>
</gene>
<reference evidence="1" key="1">
    <citation type="submission" date="2023-08" db="EMBL/GenBank/DDBJ databases">
        <title>Reference Genome Resource for the Citrus Pathogen Phytophthora citrophthora.</title>
        <authorList>
            <person name="Moller H."/>
            <person name="Coetzee B."/>
            <person name="Rose L.J."/>
            <person name="Van Niekerk J.M."/>
        </authorList>
    </citation>
    <scope>NUCLEOTIDE SEQUENCE</scope>
    <source>
        <strain evidence="1">STE-U-9442</strain>
    </source>
</reference>
<accession>A0AAD9GRG8</accession>
<dbReference type="InterPro" id="IPR052050">
    <property type="entry name" value="SecEffector_AnkRepeat"/>
</dbReference>
<dbReference type="Gene3D" id="1.25.40.20">
    <property type="entry name" value="Ankyrin repeat-containing domain"/>
    <property type="match status" value="2"/>
</dbReference>
<dbReference type="PANTHER" id="PTHR46586">
    <property type="entry name" value="ANKYRIN REPEAT-CONTAINING PROTEIN"/>
    <property type="match status" value="1"/>
</dbReference>
<dbReference type="AlphaFoldDB" id="A0AAD9GRG8"/>
<dbReference type="PANTHER" id="PTHR46586:SF3">
    <property type="entry name" value="ANKYRIN REPEAT-CONTAINING PROTEIN"/>
    <property type="match status" value="1"/>
</dbReference>
<sequence length="444" mass="49126">MLKSRLVNKCNPDRLFAETVASGATELRLVKLLLEKMSGPVIGLSLFPAARYGHIEVVKLLLGKSEPWHIYYALEAAAKAGQVNVVGYLRQWCAPVQIRTIHRNLFTFPFVFFATDRVNMAELPLLAAVTLALPSRLQVIDHILHLINHFLVPATIDAAVYLELTRVSKVFRIFRPLTVGAMDGAASRGRLDILRHLHANRSEGCSTAAFNGAAANNHLQVLQWLFVWYEGSCNLKEAVVSAAAAGHLRVVKFLSTPSYQLGRVARLRPLEYQVVVEAAVLNSQIEVLEYLLNFDRGHPYRRRGIVSAVNAAAKNGLTGVMQFLLRTCNVIWLDHFDFQYNYHGLQYAAAAGHSDIVALLMKNSVYSVVSVDASVEKAAEAGHMNVVFMLLSRCGESGVVQALKAAVANNRHTLAEFLIRLCSPWQVASVISTGDNDQRKLFEL</sequence>
<proteinExistence type="predicted"/>
<organism evidence="1 2">
    <name type="scientific">Phytophthora citrophthora</name>
    <dbReference type="NCBI Taxonomy" id="4793"/>
    <lineage>
        <taxon>Eukaryota</taxon>
        <taxon>Sar</taxon>
        <taxon>Stramenopiles</taxon>
        <taxon>Oomycota</taxon>
        <taxon>Peronosporomycetes</taxon>
        <taxon>Peronosporales</taxon>
        <taxon>Peronosporaceae</taxon>
        <taxon>Phytophthora</taxon>
    </lineage>
</organism>
<comment type="caution">
    <text evidence="1">The sequence shown here is derived from an EMBL/GenBank/DDBJ whole genome shotgun (WGS) entry which is preliminary data.</text>
</comment>
<protein>
    <submittedName>
        <fullName evidence="1">Ankyrin repeat protein</fullName>
    </submittedName>
</protein>